<organism evidence="2">
    <name type="scientific">marine sediment metagenome</name>
    <dbReference type="NCBI Taxonomy" id="412755"/>
    <lineage>
        <taxon>unclassified sequences</taxon>
        <taxon>metagenomes</taxon>
        <taxon>ecological metagenomes</taxon>
    </lineage>
</organism>
<reference evidence="2" key="1">
    <citation type="journal article" date="2015" name="Nature">
        <title>Complex archaea that bridge the gap between prokaryotes and eukaryotes.</title>
        <authorList>
            <person name="Spang A."/>
            <person name="Saw J.H."/>
            <person name="Jorgensen S.L."/>
            <person name="Zaremba-Niedzwiedzka K."/>
            <person name="Martijn J."/>
            <person name="Lind A.E."/>
            <person name="van Eijk R."/>
            <person name="Schleper C."/>
            <person name="Guy L."/>
            <person name="Ettema T.J."/>
        </authorList>
    </citation>
    <scope>NUCLEOTIDE SEQUENCE</scope>
</reference>
<keyword evidence="1" id="KW-0812">Transmembrane</keyword>
<evidence type="ECO:0000313" key="2">
    <source>
        <dbReference type="EMBL" id="KKK65007.1"/>
    </source>
</evidence>
<gene>
    <name evidence="2" type="ORF">LCGC14_2978490</name>
</gene>
<dbReference type="EMBL" id="LAZR01060764">
    <property type="protein sequence ID" value="KKK65007.1"/>
    <property type="molecule type" value="Genomic_DNA"/>
</dbReference>
<proteinExistence type="predicted"/>
<evidence type="ECO:0000256" key="1">
    <source>
        <dbReference type="SAM" id="Phobius"/>
    </source>
</evidence>
<accession>A0A0F8X7C1</accession>
<name>A0A0F8X7C1_9ZZZZ</name>
<dbReference type="AlphaFoldDB" id="A0A0F8X7C1"/>
<comment type="caution">
    <text evidence="2">The sequence shown here is derived from an EMBL/GenBank/DDBJ whole genome shotgun (WGS) entry which is preliminary data.</text>
</comment>
<sequence>MRKLTLQLFQLFLAVFATYVVLFDGPIQDILISFQQNLFVVILCLVCMFLIGRHKGTQYGFYEIPVYRRPGQVFALHATG</sequence>
<protein>
    <submittedName>
        <fullName evidence="2">Uncharacterized protein</fullName>
    </submittedName>
</protein>
<feature type="transmembrane region" description="Helical" evidence="1">
    <location>
        <begin position="32"/>
        <end position="51"/>
    </location>
</feature>
<keyword evidence="1" id="KW-0472">Membrane</keyword>
<keyword evidence="1" id="KW-1133">Transmembrane helix</keyword>